<dbReference type="NCBIfam" id="TIGR00988">
    <property type="entry name" value="hip"/>
    <property type="match status" value="1"/>
</dbReference>
<evidence type="ECO:0000256" key="9">
    <source>
        <dbReference type="RuleBase" id="RU003941"/>
    </source>
</evidence>
<keyword evidence="6 9" id="KW-0804">Transcription</keyword>
<dbReference type="GO" id="GO:0005694">
    <property type="term" value="C:chromosome"/>
    <property type="evidence" value="ECO:0007669"/>
    <property type="project" value="InterPro"/>
</dbReference>
<comment type="subunit">
    <text evidence="9">Heterodimer of an alpha and a beta chain.</text>
</comment>
<evidence type="ECO:0000256" key="3">
    <source>
        <dbReference type="ARBA" id="ARBA00022845"/>
    </source>
</evidence>
<comment type="function">
    <text evidence="9">This protein is one of the two subunits of integration host factor, a specific DNA-binding protein that functions in genetic recombination as well as in transcriptional and translational control.</text>
</comment>
<dbReference type="GO" id="GO:0005829">
    <property type="term" value="C:cytosol"/>
    <property type="evidence" value="ECO:0007669"/>
    <property type="project" value="TreeGrafter"/>
</dbReference>
<proteinExistence type="inferred from homology"/>
<dbReference type="AlphaFoldDB" id="A0A0M6W6W6"/>
<name>A0A0M6W6W6_9GAMM</name>
<keyword evidence="11" id="KW-1185">Reference proteome</keyword>
<dbReference type="GO" id="GO:0006310">
    <property type="term" value="P:DNA recombination"/>
    <property type="evidence" value="ECO:0007669"/>
    <property type="project" value="UniProtKB-KW"/>
</dbReference>
<dbReference type="SUPFAM" id="SSF47729">
    <property type="entry name" value="IHF-like DNA-binding proteins"/>
    <property type="match status" value="1"/>
</dbReference>
<comment type="similarity">
    <text evidence="1 8">Belongs to the bacterial histone-like protein family.</text>
</comment>
<evidence type="ECO:0000256" key="4">
    <source>
        <dbReference type="ARBA" id="ARBA00023015"/>
    </source>
</evidence>
<organism evidence="10 11">
    <name type="scientific">Candidatus Providencia siddallii</name>
    <dbReference type="NCBI Taxonomy" id="1715285"/>
    <lineage>
        <taxon>Bacteria</taxon>
        <taxon>Pseudomonadati</taxon>
        <taxon>Pseudomonadota</taxon>
        <taxon>Gammaproteobacteria</taxon>
        <taxon>Enterobacterales</taxon>
        <taxon>Morganellaceae</taxon>
        <taxon>Providencia</taxon>
    </lineage>
</organism>
<dbReference type="NCBIfam" id="NF001222">
    <property type="entry name" value="PRK00199.1"/>
    <property type="match status" value="1"/>
</dbReference>
<dbReference type="CDD" id="cd13836">
    <property type="entry name" value="IHF_B"/>
    <property type="match status" value="1"/>
</dbReference>
<evidence type="ECO:0000313" key="11">
    <source>
        <dbReference type="Proteomes" id="UP000242301"/>
    </source>
</evidence>
<keyword evidence="7 9" id="KW-0233">DNA recombination</keyword>
<dbReference type="GO" id="GO:0030527">
    <property type="term" value="F:structural constituent of chromatin"/>
    <property type="evidence" value="ECO:0007669"/>
    <property type="project" value="InterPro"/>
</dbReference>
<dbReference type="PANTHER" id="PTHR33175:SF5">
    <property type="entry name" value="INTEGRATION HOST FACTOR SUBUNIT BETA"/>
    <property type="match status" value="1"/>
</dbReference>
<protein>
    <recommendedName>
        <fullName evidence="2 9">Integration host factor subunit beta</fullName>
    </recommendedName>
</protein>
<evidence type="ECO:0000256" key="5">
    <source>
        <dbReference type="ARBA" id="ARBA00023125"/>
    </source>
</evidence>
<evidence type="ECO:0000256" key="6">
    <source>
        <dbReference type="ARBA" id="ARBA00023163"/>
    </source>
</evidence>
<dbReference type="SMART" id="SM00411">
    <property type="entry name" value="BHL"/>
    <property type="match status" value="1"/>
</dbReference>
<evidence type="ECO:0000256" key="1">
    <source>
        <dbReference type="ARBA" id="ARBA00010529"/>
    </source>
</evidence>
<dbReference type="EMBL" id="CVRF01000001">
    <property type="protein sequence ID" value="CRK85634.1"/>
    <property type="molecule type" value="Genomic_DNA"/>
</dbReference>
<sequence>MTKSELIEKLINQKNNFSTKTIKKTVNGLLEYMANTLANGKRIEIRNFGSFSIHYRASHFARNPKSGNKVFIESKFIPHFKPSKTLRERIKREYQ</sequence>
<dbReference type="GO" id="GO:0006355">
    <property type="term" value="P:regulation of DNA-templated transcription"/>
    <property type="evidence" value="ECO:0007669"/>
    <property type="project" value="InterPro"/>
</dbReference>
<dbReference type="PANTHER" id="PTHR33175">
    <property type="entry name" value="DNA-BINDING PROTEIN HU"/>
    <property type="match status" value="1"/>
</dbReference>
<dbReference type="InterPro" id="IPR010992">
    <property type="entry name" value="IHF-like_DNA-bd_dom_sf"/>
</dbReference>
<dbReference type="GO" id="GO:0003677">
    <property type="term" value="F:DNA binding"/>
    <property type="evidence" value="ECO:0007669"/>
    <property type="project" value="UniProtKB-KW"/>
</dbReference>
<dbReference type="PRINTS" id="PR01727">
    <property type="entry name" value="DNABINDINGHU"/>
</dbReference>
<dbReference type="Gene3D" id="4.10.520.10">
    <property type="entry name" value="IHF-like DNA-binding proteins"/>
    <property type="match status" value="1"/>
</dbReference>
<keyword evidence="5 9" id="KW-0238">DNA-binding</keyword>
<dbReference type="InterPro" id="IPR000119">
    <property type="entry name" value="Hist_DNA-bd"/>
</dbReference>
<gene>
    <name evidence="10" type="primary">ihfB</name>
    <name evidence="10" type="ORF">SOFFGTOCOR_0196</name>
</gene>
<dbReference type="STRING" id="1715285.SOFFGTOCOR_0196"/>
<evidence type="ECO:0000256" key="8">
    <source>
        <dbReference type="RuleBase" id="RU003939"/>
    </source>
</evidence>
<dbReference type="GO" id="GO:0006417">
    <property type="term" value="P:regulation of translation"/>
    <property type="evidence" value="ECO:0007669"/>
    <property type="project" value="UniProtKB-KW"/>
</dbReference>
<dbReference type="Proteomes" id="UP000242301">
    <property type="component" value="Unassembled WGS sequence"/>
</dbReference>
<accession>A0A0M6W6W6</accession>
<keyword evidence="3 9" id="KW-0810">Translation regulation</keyword>
<evidence type="ECO:0000256" key="7">
    <source>
        <dbReference type="ARBA" id="ARBA00023172"/>
    </source>
</evidence>
<dbReference type="InterPro" id="IPR005685">
    <property type="entry name" value="IHF_beta"/>
</dbReference>
<reference evidence="11" key="1">
    <citation type="submission" date="2015-05" db="EMBL/GenBank/DDBJ databases">
        <authorList>
            <person name="Manzano-Marin A."/>
        </authorList>
    </citation>
    <scope>NUCLEOTIDE SEQUENCE [LARGE SCALE GENOMIC DNA]</scope>
    <source>
        <strain evidence="11">officinalis</strain>
    </source>
</reference>
<evidence type="ECO:0000313" key="10">
    <source>
        <dbReference type="EMBL" id="CRK85634.1"/>
    </source>
</evidence>
<evidence type="ECO:0000256" key="2">
    <source>
        <dbReference type="ARBA" id="ARBA00018700"/>
    </source>
</evidence>
<dbReference type="Pfam" id="PF00216">
    <property type="entry name" value="Bac_DNA_binding"/>
    <property type="match status" value="1"/>
</dbReference>
<keyword evidence="4 9" id="KW-0805">Transcription regulation</keyword>